<evidence type="ECO:0000313" key="3">
    <source>
        <dbReference type="Proteomes" id="UP001419268"/>
    </source>
</evidence>
<feature type="compositionally biased region" description="Basic and acidic residues" evidence="1">
    <location>
        <begin position="34"/>
        <end position="53"/>
    </location>
</feature>
<evidence type="ECO:0000313" key="2">
    <source>
        <dbReference type="EMBL" id="KAK9139623.1"/>
    </source>
</evidence>
<evidence type="ECO:0000256" key="1">
    <source>
        <dbReference type="SAM" id="MobiDB-lite"/>
    </source>
</evidence>
<comment type="caution">
    <text evidence="2">The sequence shown here is derived from an EMBL/GenBank/DDBJ whole genome shotgun (WGS) entry which is preliminary data.</text>
</comment>
<dbReference type="AlphaFoldDB" id="A0AAP0JUB8"/>
<sequence>MGGSRIASTVPSGPSGRQPGRYKRSTFILGTRTRPKDPGPRPRFHLDRPKDHPGNPAPPRFEPTPSRDNERRLHGLAYLPLECASSSWGSEGRKFNFLRGLSDGRFGGSSVAQYKGAPCNDPTTPGPQCQSKLSERPWDLVDIPPLRLERAPLEAHKSVRARSTAVYHWATMARWYTAVERAYLCLPPGARVRAVGRGYPRGPMGRFWIASIGLRSWRL</sequence>
<feature type="compositionally biased region" description="Polar residues" evidence="1">
    <location>
        <begin position="1"/>
        <end position="12"/>
    </location>
</feature>
<proteinExistence type="predicted"/>
<accession>A0AAP0JUB8</accession>
<dbReference type="EMBL" id="JBBNAG010000004">
    <property type="protein sequence ID" value="KAK9139623.1"/>
    <property type="molecule type" value="Genomic_DNA"/>
</dbReference>
<protein>
    <submittedName>
        <fullName evidence="2">Uncharacterized protein</fullName>
    </submittedName>
</protein>
<reference evidence="2 3" key="1">
    <citation type="submission" date="2024-01" db="EMBL/GenBank/DDBJ databases">
        <title>Genome assemblies of Stephania.</title>
        <authorList>
            <person name="Yang L."/>
        </authorList>
    </citation>
    <scope>NUCLEOTIDE SEQUENCE [LARGE SCALE GENOMIC DNA]</scope>
    <source>
        <strain evidence="2">JXDWG</strain>
        <tissue evidence="2">Leaf</tissue>
    </source>
</reference>
<dbReference type="Proteomes" id="UP001419268">
    <property type="component" value="Unassembled WGS sequence"/>
</dbReference>
<name>A0AAP0JUB8_9MAGN</name>
<organism evidence="2 3">
    <name type="scientific">Stephania cephalantha</name>
    <dbReference type="NCBI Taxonomy" id="152367"/>
    <lineage>
        <taxon>Eukaryota</taxon>
        <taxon>Viridiplantae</taxon>
        <taxon>Streptophyta</taxon>
        <taxon>Embryophyta</taxon>
        <taxon>Tracheophyta</taxon>
        <taxon>Spermatophyta</taxon>
        <taxon>Magnoliopsida</taxon>
        <taxon>Ranunculales</taxon>
        <taxon>Menispermaceae</taxon>
        <taxon>Menispermoideae</taxon>
        <taxon>Cissampelideae</taxon>
        <taxon>Stephania</taxon>
    </lineage>
</organism>
<feature type="region of interest" description="Disordered" evidence="1">
    <location>
        <begin position="1"/>
        <end position="69"/>
    </location>
</feature>
<gene>
    <name evidence="2" type="ORF">Scep_009304</name>
</gene>
<keyword evidence="3" id="KW-1185">Reference proteome</keyword>